<dbReference type="PANTHER" id="PTHR40547">
    <property type="entry name" value="SLL0298 PROTEIN"/>
    <property type="match status" value="1"/>
</dbReference>
<dbReference type="OrthoDB" id="9794343at2"/>
<feature type="domain" description="DUF2062" evidence="2">
    <location>
        <begin position="18"/>
        <end position="153"/>
    </location>
</feature>
<organism evidence="3">
    <name type="scientific">Cyanothece sp. (strain PCC 7425 / ATCC 29141)</name>
    <dbReference type="NCBI Taxonomy" id="395961"/>
    <lineage>
        <taxon>Bacteria</taxon>
        <taxon>Bacillati</taxon>
        <taxon>Cyanobacteriota</taxon>
        <taxon>Cyanophyceae</taxon>
        <taxon>Gomontiellales</taxon>
        <taxon>Cyanothecaceae</taxon>
        <taxon>Cyanothece</taxon>
    </lineage>
</organism>
<dbReference type="eggNOG" id="COG3216">
    <property type="taxonomic scope" value="Bacteria"/>
</dbReference>
<keyword evidence="1" id="KW-0472">Membrane</keyword>
<protein>
    <recommendedName>
        <fullName evidence="2">DUF2062 domain-containing protein</fullName>
    </recommendedName>
</protein>
<name>B8HTL7_CYAP4</name>
<keyword evidence="1" id="KW-1133">Transmembrane helix</keyword>
<dbReference type="HOGENOM" id="CLU_102912_1_0_3"/>
<proteinExistence type="predicted"/>
<dbReference type="KEGG" id="cyn:Cyan7425_3779"/>
<keyword evidence="1" id="KW-0812">Transmembrane</keyword>
<dbReference type="PANTHER" id="PTHR40547:SF1">
    <property type="entry name" value="SLL0298 PROTEIN"/>
    <property type="match status" value="1"/>
</dbReference>
<evidence type="ECO:0000313" key="3">
    <source>
        <dbReference type="EMBL" id="ACL46098.1"/>
    </source>
</evidence>
<feature type="transmembrane region" description="Helical" evidence="1">
    <location>
        <begin position="118"/>
        <end position="146"/>
    </location>
</feature>
<dbReference type="InterPro" id="IPR018639">
    <property type="entry name" value="DUF2062"/>
</dbReference>
<dbReference type="AlphaFoldDB" id="B8HTL7"/>
<sequence>MRKVQRRSSRSRWRRLARYIYLRLLRGTPAEMARGLGAGMFAGMLPLFGLQTLTALALAFLVHGNKIIAVLATWVSNPLTDIPIHLFNFRVGQWLLGTENLSFTEIRSWSQLFDQGRIVLLTWLSGGVTVGLITGLGSYGLGLWLIPHLQRRSSRQRST</sequence>
<dbReference type="STRING" id="395961.Cyan7425_3779"/>
<dbReference type="EMBL" id="CP001344">
    <property type="protein sequence ID" value="ACL46098.1"/>
    <property type="molecule type" value="Genomic_DNA"/>
</dbReference>
<accession>B8HTL7</accession>
<dbReference type="Pfam" id="PF09835">
    <property type="entry name" value="DUF2062"/>
    <property type="match status" value="1"/>
</dbReference>
<reference evidence="3" key="1">
    <citation type="submission" date="2009-01" db="EMBL/GenBank/DDBJ databases">
        <title>Complete sequence of chromosome Cyanothece sp. PCC 7425.</title>
        <authorList>
            <consortium name="US DOE Joint Genome Institute"/>
            <person name="Lucas S."/>
            <person name="Copeland A."/>
            <person name="Lapidus A."/>
            <person name="Glavina del Rio T."/>
            <person name="Dalin E."/>
            <person name="Tice H."/>
            <person name="Bruce D."/>
            <person name="Goodwin L."/>
            <person name="Pitluck S."/>
            <person name="Sims D."/>
            <person name="Meineke L."/>
            <person name="Brettin T."/>
            <person name="Detter J.C."/>
            <person name="Han C."/>
            <person name="Larimer F."/>
            <person name="Land M."/>
            <person name="Hauser L."/>
            <person name="Kyrpides N."/>
            <person name="Ovchinnikova G."/>
            <person name="Liberton M."/>
            <person name="Stoeckel J."/>
            <person name="Banerjee A."/>
            <person name="Singh A."/>
            <person name="Page L."/>
            <person name="Sato H."/>
            <person name="Zhao L."/>
            <person name="Sherman L."/>
            <person name="Pakrasi H."/>
            <person name="Richardson P."/>
        </authorList>
    </citation>
    <scope>NUCLEOTIDE SEQUENCE</scope>
    <source>
        <strain evidence="3">PCC 7425</strain>
    </source>
</reference>
<evidence type="ECO:0000259" key="2">
    <source>
        <dbReference type="Pfam" id="PF09835"/>
    </source>
</evidence>
<evidence type="ECO:0000256" key="1">
    <source>
        <dbReference type="SAM" id="Phobius"/>
    </source>
</evidence>
<gene>
    <name evidence="3" type="ordered locus">Cyan7425_3779</name>
</gene>